<sequence>METQIDFLQRLKPVTALKILAYLDDSADFIRASAVSRHWQNIVVSNGLSKQLCITRFPQLASITRVDEVSHDNSELSHNSVESEHRAYASLFRALKTFPQTFCIADPVSASSTDNYPQESIMHTLDPTDKIQHRSLYWSSTGSDDPETPETLIYKLTANLCVITEINLHPFQAYFQSDLPIYSSKSVRFRMGHPKSLNGLDHNFMEAQECADDKFIWTYTSPILPMAQENRLQKFKLPEPVVCIGGFLQIELLGRVQEQALDGKYYICLAHVQAIGRQLSPAFSVEFSEPSSGVSLKYDAVEFGLAMRNDSSGRDSSLSTSLLPVQPPS</sequence>
<feature type="domain" description="F-box" evidence="2">
    <location>
        <begin position="17"/>
        <end position="54"/>
    </location>
</feature>
<dbReference type="PANTHER" id="PTHR39741">
    <property type="entry name" value="F-BOX DOMAIN CONTAINING PROTEIN, EXPRESSED"/>
    <property type="match status" value="1"/>
</dbReference>
<evidence type="ECO:0000313" key="3">
    <source>
        <dbReference type="EMBL" id="KAF5761452.1"/>
    </source>
</evidence>
<dbReference type="InterPro" id="IPR036047">
    <property type="entry name" value="F-box-like_dom_sf"/>
</dbReference>
<name>A0A9K3DTS0_HELAN</name>
<dbReference type="Pfam" id="PF12937">
    <property type="entry name" value="F-box-like"/>
    <property type="match status" value="1"/>
</dbReference>
<reference evidence="3" key="2">
    <citation type="submission" date="2020-06" db="EMBL/GenBank/DDBJ databases">
        <title>Helianthus annuus Genome sequencing and assembly Release 2.</title>
        <authorList>
            <person name="Gouzy J."/>
            <person name="Langlade N."/>
            <person name="Munos S."/>
        </authorList>
    </citation>
    <scope>NUCLEOTIDE SEQUENCE</scope>
    <source>
        <tissue evidence="3">Leaves</tissue>
    </source>
</reference>
<dbReference type="AlphaFoldDB" id="A0A9K3DTS0"/>
<dbReference type="PANTHER" id="PTHR39741:SF14">
    <property type="entry name" value="F-BOX DOMAIN-CONTAINING PROTEIN"/>
    <property type="match status" value="1"/>
</dbReference>
<proteinExistence type="predicted"/>
<dbReference type="InterPro" id="IPR055336">
    <property type="entry name" value="At4g00755-like"/>
</dbReference>
<accession>A0A9K3DTS0</accession>
<feature type="region of interest" description="Disordered" evidence="1">
    <location>
        <begin position="310"/>
        <end position="329"/>
    </location>
</feature>
<dbReference type="InterPro" id="IPR001810">
    <property type="entry name" value="F-box_dom"/>
</dbReference>
<dbReference type="Gene3D" id="1.20.1280.50">
    <property type="match status" value="1"/>
</dbReference>
<dbReference type="Proteomes" id="UP000215914">
    <property type="component" value="Unassembled WGS sequence"/>
</dbReference>
<organism evidence="3 4">
    <name type="scientific">Helianthus annuus</name>
    <name type="common">Common sunflower</name>
    <dbReference type="NCBI Taxonomy" id="4232"/>
    <lineage>
        <taxon>Eukaryota</taxon>
        <taxon>Viridiplantae</taxon>
        <taxon>Streptophyta</taxon>
        <taxon>Embryophyta</taxon>
        <taxon>Tracheophyta</taxon>
        <taxon>Spermatophyta</taxon>
        <taxon>Magnoliopsida</taxon>
        <taxon>eudicotyledons</taxon>
        <taxon>Gunneridae</taxon>
        <taxon>Pentapetalae</taxon>
        <taxon>asterids</taxon>
        <taxon>campanulids</taxon>
        <taxon>Asterales</taxon>
        <taxon>Asteraceae</taxon>
        <taxon>Asteroideae</taxon>
        <taxon>Heliantheae alliance</taxon>
        <taxon>Heliantheae</taxon>
        <taxon>Helianthus</taxon>
    </lineage>
</organism>
<evidence type="ECO:0000259" key="2">
    <source>
        <dbReference type="Pfam" id="PF12937"/>
    </source>
</evidence>
<dbReference type="OrthoDB" id="63379at2759"/>
<gene>
    <name evidence="3" type="ORF">HanXRQr2_Chr16g0765251</name>
</gene>
<evidence type="ECO:0000313" key="4">
    <source>
        <dbReference type="Proteomes" id="UP000215914"/>
    </source>
</evidence>
<keyword evidence="4" id="KW-1185">Reference proteome</keyword>
<dbReference type="EMBL" id="MNCJ02000331">
    <property type="protein sequence ID" value="KAF5761452.1"/>
    <property type="molecule type" value="Genomic_DNA"/>
</dbReference>
<protein>
    <submittedName>
        <fullName evidence="3">F-box domain-containing protein</fullName>
    </submittedName>
</protein>
<evidence type="ECO:0000256" key="1">
    <source>
        <dbReference type="SAM" id="MobiDB-lite"/>
    </source>
</evidence>
<comment type="caution">
    <text evidence="3">The sequence shown here is derived from an EMBL/GenBank/DDBJ whole genome shotgun (WGS) entry which is preliminary data.</text>
</comment>
<dbReference type="Gramene" id="mRNA:HanXRQr2_Chr16g0765251">
    <property type="protein sequence ID" value="mRNA:HanXRQr2_Chr16g0765251"/>
    <property type="gene ID" value="HanXRQr2_Chr16g0765251"/>
</dbReference>
<reference evidence="3" key="1">
    <citation type="journal article" date="2017" name="Nature">
        <title>The sunflower genome provides insights into oil metabolism, flowering and Asterid evolution.</title>
        <authorList>
            <person name="Badouin H."/>
            <person name="Gouzy J."/>
            <person name="Grassa C.J."/>
            <person name="Murat F."/>
            <person name="Staton S.E."/>
            <person name="Cottret L."/>
            <person name="Lelandais-Briere C."/>
            <person name="Owens G.L."/>
            <person name="Carrere S."/>
            <person name="Mayjonade B."/>
            <person name="Legrand L."/>
            <person name="Gill N."/>
            <person name="Kane N.C."/>
            <person name="Bowers J.E."/>
            <person name="Hubner S."/>
            <person name="Bellec A."/>
            <person name="Berard A."/>
            <person name="Berges H."/>
            <person name="Blanchet N."/>
            <person name="Boniface M.C."/>
            <person name="Brunel D."/>
            <person name="Catrice O."/>
            <person name="Chaidir N."/>
            <person name="Claudel C."/>
            <person name="Donnadieu C."/>
            <person name="Faraut T."/>
            <person name="Fievet G."/>
            <person name="Helmstetter N."/>
            <person name="King M."/>
            <person name="Knapp S.J."/>
            <person name="Lai Z."/>
            <person name="Le Paslier M.C."/>
            <person name="Lippi Y."/>
            <person name="Lorenzon L."/>
            <person name="Mandel J.R."/>
            <person name="Marage G."/>
            <person name="Marchand G."/>
            <person name="Marquand E."/>
            <person name="Bret-Mestries E."/>
            <person name="Morien E."/>
            <person name="Nambeesan S."/>
            <person name="Nguyen T."/>
            <person name="Pegot-Espagnet P."/>
            <person name="Pouilly N."/>
            <person name="Raftis F."/>
            <person name="Sallet E."/>
            <person name="Schiex T."/>
            <person name="Thomas J."/>
            <person name="Vandecasteele C."/>
            <person name="Vares D."/>
            <person name="Vear F."/>
            <person name="Vautrin S."/>
            <person name="Crespi M."/>
            <person name="Mangin B."/>
            <person name="Burke J.M."/>
            <person name="Salse J."/>
            <person name="Munos S."/>
            <person name="Vincourt P."/>
            <person name="Rieseberg L.H."/>
            <person name="Langlade N.B."/>
        </authorList>
    </citation>
    <scope>NUCLEOTIDE SEQUENCE</scope>
    <source>
        <tissue evidence="3">Leaves</tissue>
    </source>
</reference>
<feature type="compositionally biased region" description="Low complexity" evidence="1">
    <location>
        <begin position="314"/>
        <end position="323"/>
    </location>
</feature>
<dbReference type="SUPFAM" id="SSF81383">
    <property type="entry name" value="F-box domain"/>
    <property type="match status" value="1"/>
</dbReference>